<accession>A0A398CS10</accession>
<dbReference type="SMART" id="SM00418">
    <property type="entry name" value="HTH_ARSR"/>
    <property type="match status" value="1"/>
</dbReference>
<name>A0A398CS10_9BACL</name>
<dbReference type="SUPFAM" id="SSF46785">
    <property type="entry name" value="Winged helix' DNA-binding domain"/>
    <property type="match status" value="1"/>
</dbReference>
<dbReference type="GO" id="GO:0003700">
    <property type="term" value="F:DNA-binding transcription factor activity"/>
    <property type="evidence" value="ECO:0007669"/>
    <property type="project" value="InterPro"/>
</dbReference>
<dbReference type="GO" id="GO:0003677">
    <property type="term" value="F:DNA binding"/>
    <property type="evidence" value="ECO:0007669"/>
    <property type="project" value="UniProtKB-KW"/>
</dbReference>
<dbReference type="NCBIfam" id="NF005061">
    <property type="entry name" value="PRK06474.1"/>
    <property type="match status" value="1"/>
</dbReference>
<evidence type="ECO:0000313" key="5">
    <source>
        <dbReference type="Proteomes" id="UP000266340"/>
    </source>
</evidence>
<dbReference type="Proteomes" id="UP000266340">
    <property type="component" value="Unassembled WGS sequence"/>
</dbReference>
<dbReference type="Pfam" id="PF12840">
    <property type="entry name" value="HTH_20"/>
    <property type="match status" value="1"/>
</dbReference>
<comment type="caution">
    <text evidence="4">The sequence shown here is derived from an EMBL/GenBank/DDBJ whole genome shotgun (WGS) entry which is preliminary data.</text>
</comment>
<dbReference type="AlphaFoldDB" id="A0A398CS10"/>
<feature type="domain" description="HTH arsR-type" evidence="3">
    <location>
        <begin position="8"/>
        <end position="78"/>
    </location>
</feature>
<dbReference type="Gene3D" id="6.10.140.2180">
    <property type="match status" value="1"/>
</dbReference>
<dbReference type="RefSeq" id="WP_119149786.1">
    <property type="nucleotide sequence ID" value="NZ_JBHSOV010000032.1"/>
</dbReference>
<proteinExistence type="predicted"/>
<dbReference type="OrthoDB" id="5949858at2"/>
<organism evidence="4 5">
    <name type="scientific">Cohnella faecalis</name>
    <dbReference type="NCBI Taxonomy" id="2315694"/>
    <lineage>
        <taxon>Bacteria</taxon>
        <taxon>Bacillati</taxon>
        <taxon>Bacillota</taxon>
        <taxon>Bacilli</taxon>
        <taxon>Bacillales</taxon>
        <taxon>Paenibacillaceae</taxon>
        <taxon>Cohnella</taxon>
    </lineage>
</organism>
<evidence type="ECO:0000256" key="2">
    <source>
        <dbReference type="SAM" id="MobiDB-lite"/>
    </source>
</evidence>
<reference evidence="4 5" key="1">
    <citation type="submission" date="2018-09" db="EMBL/GenBank/DDBJ databases">
        <title>Cohnella cavernae sp. nov., isolated from a karst cave.</title>
        <authorList>
            <person name="Zhu H."/>
        </authorList>
    </citation>
    <scope>NUCLEOTIDE SEQUENCE [LARGE SCALE GENOMIC DNA]</scope>
    <source>
        <strain evidence="4 5">K2E09-144</strain>
    </source>
</reference>
<dbReference type="InterPro" id="IPR001845">
    <property type="entry name" value="HTH_ArsR_DNA-bd_dom"/>
</dbReference>
<dbReference type="InterPro" id="IPR011991">
    <property type="entry name" value="ArsR-like_HTH"/>
</dbReference>
<keyword evidence="5" id="KW-1185">Reference proteome</keyword>
<gene>
    <name evidence="4" type="ORF">D3H35_13015</name>
</gene>
<evidence type="ECO:0000256" key="1">
    <source>
        <dbReference type="ARBA" id="ARBA00023125"/>
    </source>
</evidence>
<dbReference type="Gene3D" id="1.10.10.10">
    <property type="entry name" value="Winged helix-like DNA-binding domain superfamily/Winged helix DNA-binding domain"/>
    <property type="match status" value="1"/>
</dbReference>
<dbReference type="InterPro" id="IPR036388">
    <property type="entry name" value="WH-like_DNA-bd_sf"/>
</dbReference>
<protein>
    <submittedName>
        <fullName evidence="4">ArsR family transcriptional regulator</fullName>
    </submittedName>
</protein>
<feature type="region of interest" description="Disordered" evidence="2">
    <location>
        <begin position="172"/>
        <end position="194"/>
    </location>
</feature>
<dbReference type="InterPro" id="IPR036390">
    <property type="entry name" value="WH_DNA-bd_sf"/>
</dbReference>
<dbReference type="CDD" id="cd00090">
    <property type="entry name" value="HTH_ARSR"/>
    <property type="match status" value="1"/>
</dbReference>
<feature type="compositionally biased region" description="Basic and acidic residues" evidence="2">
    <location>
        <begin position="175"/>
        <end position="194"/>
    </location>
</feature>
<keyword evidence="1" id="KW-0238">DNA-binding</keyword>
<sequence length="194" mass="22014">MDKSKADLILHPIRMRIIQSLVSGQRQTTQQLAERNASIPQATLYRHLNTLLKAGLLEVVEERKNRGTVEKVYGLAMNGADLTPDDLTETSSEQHMELFLKFVASLIGDFGAYVGQDRYHMRQDGISFRQHQLYLNEEEYLGLLNGMREQMKEHAGNKPADGRRLRTISTIVIPETRKGQQSADKRETGDESDS</sequence>
<evidence type="ECO:0000313" key="4">
    <source>
        <dbReference type="EMBL" id="RIE01724.1"/>
    </source>
</evidence>
<dbReference type="EMBL" id="QXJM01000039">
    <property type="protein sequence ID" value="RIE01724.1"/>
    <property type="molecule type" value="Genomic_DNA"/>
</dbReference>
<evidence type="ECO:0000259" key="3">
    <source>
        <dbReference type="SMART" id="SM00418"/>
    </source>
</evidence>